<keyword evidence="1" id="KW-1133">Transmembrane helix</keyword>
<evidence type="ECO:0000313" key="2">
    <source>
        <dbReference type="EMBL" id="EPE25711.1"/>
    </source>
</evidence>
<evidence type="ECO:0000256" key="1">
    <source>
        <dbReference type="SAM" id="Phobius"/>
    </source>
</evidence>
<keyword evidence="1" id="KW-0812">Transmembrane</keyword>
<feature type="transmembrane region" description="Helical" evidence="1">
    <location>
        <begin position="87"/>
        <end position="109"/>
    </location>
</feature>
<name>S3D112_GLAL2</name>
<keyword evidence="3" id="KW-1185">Reference proteome</keyword>
<dbReference type="HOGENOM" id="CLU_2158665_0_0_1"/>
<gene>
    <name evidence="2" type="ORF">GLAREA_01623</name>
</gene>
<reference evidence="2 3" key="1">
    <citation type="journal article" date="2013" name="BMC Genomics">
        <title>Genomics-driven discovery of the pneumocandin biosynthetic gene cluster in the fungus Glarea lozoyensis.</title>
        <authorList>
            <person name="Chen L."/>
            <person name="Yue Q."/>
            <person name="Zhang X."/>
            <person name="Xiang M."/>
            <person name="Wang C."/>
            <person name="Li S."/>
            <person name="Che Y."/>
            <person name="Ortiz-Lopez F.J."/>
            <person name="Bills G.F."/>
            <person name="Liu X."/>
            <person name="An Z."/>
        </authorList>
    </citation>
    <scope>NUCLEOTIDE SEQUENCE [LARGE SCALE GENOMIC DNA]</scope>
    <source>
        <strain evidence="3">ATCC 20868 / MF5171</strain>
    </source>
</reference>
<dbReference type="RefSeq" id="XP_008087030.1">
    <property type="nucleotide sequence ID" value="XM_008088839.1"/>
</dbReference>
<evidence type="ECO:0000313" key="3">
    <source>
        <dbReference type="Proteomes" id="UP000016922"/>
    </source>
</evidence>
<protein>
    <submittedName>
        <fullName evidence="2">Uncharacterized protein</fullName>
    </submittedName>
</protein>
<organism evidence="2 3">
    <name type="scientific">Glarea lozoyensis (strain ATCC 20868 / MF5171)</name>
    <dbReference type="NCBI Taxonomy" id="1116229"/>
    <lineage>
        <taxon>Eukaryota</taxon>
        <taxon>Fungi</taxon>
        <taxon>Dikarya</taxon>
        <taxon>Ascomycota</taxon>
        <taxon>Pezizomycotina</taxon>
        <taxon>Leotiomycetes</taxon>
        <taxon>Helotiales</taxon>
        <taxon>Helotiaceae</taxon>
        <taxon>Glarea</taxon>
    </lineage>
</organism>
<accession>S3D112</accession>
<dbReference type="KEGG" id="glz:GLAREA_01623"/>
<dbReference type="GeneID" id="19460681"/>
<sequence>MDSRPSEPKIGSETRAYLLKRTCDESFTIDFKEYTSKEPSDPLEQSPLLMDVETAPPRREQDAKREVTCSYRALCVSFWKLHPHMHVLGLQIVGAHGLLLMLSFVQTIAPA</sequence>
<dbReference type="AlphaFoldDB" id="S3D112"/>
<dbReference type="Proteomes" id="UP000016922">
    <property type="component" value="Unassembled WGS sequence"/>
</dbReference>
<proteinExistence type="predicted"/>
<dbReference type="EMBL" id="KE145371">
    <property type="protein sequence ID" value="EPE25711.1"/>
    <property type="molecule type" value="Genomic_DNA"/>
</dbReference>
<keyword evidence="1" id="KW-0472">Membrane</keyword>